<evidence type="ECO:0000256" key="1">
    <source>
        <dbReference type="ARBA" id="ARBA00005495"/>
    </source>
</evidence>
<dbReference type="InterPro" id="IPR006913">
    <property type="entry name" value="CENP-V/GFA"/>
</dbReference>
<protein>
    <submittedName>
        <fullName evidence="6">GFA family protein</fullName>
    </submittedName>
</protein>
<sequence length="139" mass="15112">MSETTCGSCLCGSISYQFTGTPRGFQYCHCSRCQKITGSAHGAIMFVKPDQFEWLSGADLVSRFELPEAKFYASCFCSKCGSSLPWEIQGGGNVAIPAGSLDQDPGVRPTRNIFTNSDACWYEPASNLDNFAQGPVRRS</sequence>
<name>A0A3P1SUG8_9GAMM</name>
<dbReference type="GO" id="GO:0016846">
    <property type="term" value="F:carbon-sulfur lyase activity"/>
    <property type="evidence" value="ECO:0007669"/>
    <property type="project" value="InterPro"/>
</dbReference>
<evidence type="ECO:0000313" key="7">
    <source>
        <dbReference type="Proteomes" id="UP000267535"/>
    </source>
</evidence>
<dbReference type="EMBL" id="RQXV01000002">
    <property type="protein sequence ID" value="RRD00605.1"/>
    <property type="molecule type" value="Genomic_DNA"/>
</dbReference>
<dbReference type="AlphaFoldDB" id="A0A3P1SUG8"/>
<dbReference type="Pfam" id="PF04828">
    <property type="entry name" value="GFA"/>
    <property type="match status" value="1"/>
</dbReference>
<dbReference type="Proteomes" id="UP000267535">
    <property type="component" value="Unassembled WGS sequence"/>
</dbReference>
<proteinExistence type="inferred from homology"/>
<comment type="similarity">
    <text evidence="1">Belongs to the Gfa family.</text>
</comment>
<dbReference type="PANTHER" id="PTHR33337">
    <property type="entry name" value="GFA DOMAIN-CONTAINING PROTEIN"/>
    <property type="match status" value="1"/>
</dbReference>
<organism evidence="6 7">
    <name type="scientific">Amphritea balenae</name>
    <dbReference type="NCBI Taxonomy" id="452629"/>
    <lineage>
        <taxon>Bacteria</taxon>
        <taxon>Pseudomonadati</taxon>
        <taxon>Pseudomonadota</taxon>
        <taxon>Gammaproteobacteria</taxon>
        <taxon>Oceanospirillales</taxon>
        <taxon>Oceanospirillaceae</taxon>
        <taxon>Amphritea</taxon>
    </lineage>
</organism>
<comment type="caution">
    <text evidence="6">The sequence shown here is derived from an EMBL/GenBank/DDBJ whole genome shotgun (WGS) entry which is preliminary data.</text>
</comment>
<keyword evidence="4" id="KW-0456">Lyase</keyword>
<gene>
    <name evidence="6" type="ORF">EHS89_05825</name>
</gene>
<reference evidence="6 7" key="1">
    <citation type="submission" date="2018-11" db="EMBL/GenBank/DDBJ databases">
        <title>The draft genome sequence of Amphritea balenae JAMM 1525T.</title>
        <authorList>
            <person name="Fang Z."/>
            <person name="Zhang Y."/>
            <person name="Han X."/>
        </authorList>
    </citation>
    <scope>NUCLEOTIDE SEQUENCE [LARGE SCALE GENOMIC DNA]</scope>
    <source>
        <strain evidence="6 7">JAMM 1525</strain>
    </source>
</reference>
<dbReference type="OrthoDB" id="9786619at2"/>
<dbReference type="InterPro" id="IPR011057">
    <property type="entry name" value="Mss4-like_sf"/>
</dbReference>
<dbReference type="RefSeq" id="WP_124925186.1">
    <property type="nucleotide sequence ID" value="NZ_BMOH01000003.1"/>
</dbReference>
<evidence type="ECO:0000256" key="3">
    <source>
        <dbReference type="ARBA" id="ARBA00022833"/>
    </source>
</evidence>
<dbReference type="GO" id="GO:0046872">
    <property type="term" value="F:metal ion binding"/>
    <property type="evidence" value="ECO:0007669"/>
    <property type="project" value="UniProtKB-KW"/>
</dbReference>
<accession>A0A3P1SUG8</accession>
<keyword evidence="2" id="KW-0479">Metal-binding</keyword>
<evidence type="ECO:0000259" key="5">
    <source>
        <dbReference type="PROSITE" id="PS51891"/>
    </source>
</evidence>
<evidence type="ECO:0000313" key="6">
    <source>
        <dbReference type="EMBL" id="RRD00605.1"/>
    </source>
</evidence>
<dbReference type="SUPFAM" id="SSF51316">
    <property type="entry name" value="Mss4-like"/>
    <property type="match status" value="1"/>
</dbReference>
<keyword evidence="7" id="KW-1185">Reference proteome</keyword>
<keyword evidence="3" id="KW-0862">Zinc</keyword>
<dbReference type="PANTHER" id="PTHR33337:SF40">
    <property type="entry name" value="CENP-V_GFA DOMAIN-CONTAINING PROTEIN-RELATED"/>
    <property type="match status" value="1"/>
</dbReference>
<dbReference type="Gene3D" id="3.90.1590.10">
    <property type="entry name" value="glutathione-dependent formaldehyde- activating enzyme (gfa)"/>
    <property type="match status" value="1"/>
</dbReference>
<feature type="domain" description="CENP-V/GFA" evidence="5">
    <location>
        <begin position="5"/>
        <end position="123"/>
    </location>
</feature>
<evidence type="ECO:0000256" key="4">
    <source>
        <dbReference type="ARBA" id="ARBA00023239"/>
    </source>
</evidence>
<dbReference type="PROSITE" id="PS51891">
    <property type="entry name" value="CENP_V_GFA"/>
    <property type="match status" value="1"/>
</dbReference>
<evidence type="ECO:0000256" key="2">
    <source>
        <dbReference type="ARBA" id="ARBA00022723"/>
    </source>
</evidence>